<dbReference type="Gene3D" id="3.30.70.890">
    <property type="entry name" value="GHMP kinase, C-terminal domain"/>
    <property type="match status" value="1"/>
</dbReference>
<evidence type="ECO:0000256" key="6">
    <source>
        <dbReference type="ARBA" id="ARBA00022777"/>
    </source>
</evidence>
<feature type="binding site" evidence="9">
    <location>
        <begin position="90"/>
        <end position="100"/>
    </location>
    <ligand>
        <name>ATP</name>
        <dbReference type="ChEBI" id="CHEBI:30616"/>
    </ligand>
</feature>
<protein>
    <recommendedName>
        <fullName evidence="3 9">4-diphosphocytidyl-2-C-methyl-D-erythritol kinase</fullName>
        <shortName evidence="9">CMK</shortName>
        <ecNumber evidence="2 9">2.7.1.148</ecNumber>
    </recommendedName>
    <alternativeName>
        <fullName evidence="8 9">4-(cytidine-5'-diphospho)-2-C-methyl-D-erythritol kinase</fullName>
    </alternativeName>
</protein>
<gene>
    <name evidence="9" type="primary">ispE</name>
    <name evidence="12" type="ORF">EZE20_22685</name>
</gene>
<dbReference type="GO" id="GO:0019288">
    <property type="term" value="P:isopentenyl diphosphate biosynthetic process, methylerythritol 4-phosphate pathway"/>
    <property type="evidence" value="ECO:0007669"/>
    <property type="project" value="UniProtKB-UniRule"/>
</dbReference>
<dbReference type="Pfam" id="PF08544">
    <property type="entry name" value="GHMP_kinases_C"/>
    <property type="match status" value="1"/>
</dbReference>
<dbReference type="HAMAP" id="MF_00061">
    <property type="entry name" value="IspE"/>
    <property type="match status" value="1"/>
</dbReference>
<evidence type="ECO:0000313" key="12">
    <source>
        <dbReference type="EMBL" id="TDB59152.1"/>
    </source>
</evidence>
<comment type="function">
    <text evidence="9">Catalyzes the phosphorylation of the position 2 hydroxy group of 4-diphosphocytidyl-2C-methyl-D-erythritol.</text>
</comment>
<evidence type="ECO:0000256" key="5">
    <source>
        <dbReference type="ARBA" id="ARBA00022741"/>
    </source>
</evidence>
<dbReference type="GO" id="GO:0016114">
    <property type="term" value="P:terpenoid biosynthetic process"/>
    <property type="evidence" value="ECO:0007669"/>
    <property type="project" value="UniProtKB-UniRule"/>
</dbReference>
<evidence type="ECO:0000313" key="13">
    <source>
        <dbReference type="Proteomes" id="UP000295706"/>
    </source>
</evidence>
<feature type="domain" description="GHMP kinase N-terminal" evidence="10">
    <location>
        <begin position="63"/>
        <end position="137"/>
    </location>
</feature>
<dbReference type="InterPro" id="IPR036554">
    <property type="entry name" value="GHMP_kinase_C_sf"/>
</dbReference>
<dbReference type="AlphaFoldDB" id="A0A4R4JYA7"/>
<evidence type="ECO:0000256" key="3">
    <source>
        <dbReference type="ARBA" id="ARBA00017473"/>
    </source>
</evidence>
<keyword evidence="5 9" id="KW-0547">Nucleotide-binding</keyword>
<dbReference type="InterPro" id="IPR004424">
    <property type="entry name" value="IspE"/>
</dbReference>
<dbReference type="Pfam" id="PF00288">
    <property type="entry name" value="GHMP_kinases_N"/>
    <property type="match status" value="1"/>
</dbReference>
<dbReference type="OrthoDB" id="9809438at2"/>
<comment type="similarity">
    <text evidence="1 9">Belongs to the GHMP kinase family. IspE subfamily.</text>
</comment>
<keyword evidence="9" id="KW-0414">Isoprene biosynthesis</keyword>
<dbReference type="InterPro" id="IPR014721">
    <property type="entry name" value="Ribsml_uS5_D2-typ_fold_subgr"/>
</dbReference>
<dbReference type="InterPro" id="IPR020568">
    <property type="entry name" value="Ribosomal_Su5_D2-typ_SF"/>
</dbReference>
<dbReference type="NCBIfam" id="TIGR00154">
    <property type="entry name" value="ispE"/>
    <property type="match status" value="1"/>
</dbReference>
<dbReference type="UniPathway" id="UPA00056">
    <property type="reaction ID" value="UER00094"/>
</dbReference>
<feature type="active site" evidence="9">
    <location>
        <position position="8"/>
    </location>
</feature>
<reference evidence="12 13" key="1">
    <citation type="submission" date="2019-02" db="EMBL/GenBank/DDBJ databases">
        <title>Arundinibacter roseus gen. nov., sp. nov., a new member of the family Cytophagaceae.</title>
        <authorList>
            <person name="Szuroczki S."/>
            <person name="Khayer B."/>
            <person name="Sproer C."/>
            <person name="Toumi M."/>
            <person name="Szabo A."/>
            <person name="Felfoldi T."/>
            <person name="Schumann P."/>
            <person name="Toth E."/>
        </authorList>
    </citation>
    <scope>NUCLEOTIDE SEQUENCE [LARGE SCALE GENOMIC DNA]</scope>
    <source>
        <strain evidence="12 13">DMA-k-7a</strain>
    </source>
</reference>
<dbReference type="SUPFAM" id="SSF54211">
    <property type="entry name" value="Ribosomal protein S5 domain 2-like"/>
    <property type="match status" value="1"/>
</dbReference>
<keyword evidence="13" id="KW-1185">Reference proteome</keyword>
<dbReference type="GO" id="GO:0005524">
    <property type="term" value="F:ATP binding"/>
    <property type="evidence" value="ECO:0007669"/>
    <property type="project" value="UniProtKB-UniRule"/>
</dbReference>
<feature type="domain" description="GHMP kinase C-terminal" evidence="11">
    <location>
        <begin position="204"/>
        <end position="250"/>
    </location>
</feature>
<evidence type="ECO:0000256" key="2">
    <source>
        <dbReference type="ARBA" id="ARBA00012052"/>
    </source>
</evidence>
<dbReference type="Gene3D" id="3.30.230.10">
    <property type="match status" value="1"/>
</dbReference>
<dbReference type="RefSeq" id="WP_132122104.1">
    <property type="nucleotide sequence ID" value="NZ_SMJU01000021.1"/>
</dbReference>
<dbReference type="PANTHER" id="PTHR43527:SF2">
    <property type="entry name" value="4-DIPHOSPHOCYTIDYL-2-C-METHYL-D-ERYTHRITOL KINASE, CHLOROPLASTIC"/>
    <property type="match status" value="1"/>
</dbReference>
<dbReference type="InterPro" id="IPR013750">
    <property type="entry name" value="GHMP_kinase_C_dom"/>
</dbReference>
<comment type="caution">
    <text evidence="12">The sequence shown here is derived from an EMBL/GenBank/DDBJ whole genome shotgun (WGS) entry which is preliminary data.</text>
</comment>
<dbReference type="PANTHER" id="PTHR43527">
    <property type="entry name" value="4-DIPHOSPHOCYTIDYL-2-C-METHYL-D-ERYTHRITOL KINASE, CHLOROPLASTIC"/>
    <property type="match status" value="1"/>
</dbReference>
<evidence type="ECO:0000259" key="11">
    <source>
        <dbReference type="Pfam" id="PF08544"/>
    </source>
</evidence>
<keyword evidence="6 9" id="KW-0418">Kinase</keyword>
<accession>A0A4R4JYA7</accession>
<evidence type="ECO:0000256" key="8">
    <source>
        <dbReference type="ARBA" id="ARBA00032554"/>
    </source>
</evidence>
<proteinExistence type="inferred from homology"/>
<dbReference type="PIRSF" id="PIRSF010376">
    <property type="entry name" value="IspE"/>
    <property type="match status" value="1"/>
</dbReference>
<evidence type="ECO:0000256" key="7">
    <source>
        <dbReference type="ARBA" id="ARBA00022840"/>
    </source>
</evidence>
<evidence type="ECO:0000256" key="1">
    <source>
        <dbReference type="ARBA" id="ARBA00009684"/>
    </source>
</evidence>
<sequence length="269" mass="29386">MVVFPNAKINIGLNIVEKRSDGFHNLTSCFYPVGWCDALEILPASAIRFESSGLPIPGDSTHNLCLKAYKLLAQEYSLPPVSIHLLKAVPIGAGLGGGSADAAFTIKALSEIFSLNLSVATQQDYARKLGSDCAFFIENKPNFCFGKGDEFEQIDVRLTGMHLVLVHPGIHISTAEAYAGIRPKQPAHDLQELLQQPIDQWRTGVVNDFEEALFSTYPLLPAIKTELYQQGAVYASMSGSGSTLYGIFREAPNLSNNFVDFTVWQGELT</sequence>
<dbReference type="Proteomes" id="UP000295706">
    <property type="component" value="Unassembled WGS sequence"/>
</dbReference>
<dbReference type="InterPro" id="IPR006204">
    <property type="entry name" value="GHMP_kinase_N_dom"/>
</dbReference>
<keyword evidence="4 9" id="KW-0808">Transferase</keyword>
<dbReference type="SUPFAM" id="SSF55060">
    <property type="entry name" value="GHMP Kinase, C-terminal domain"/>
    <property type="match status" value="1"/>
</dbReference>
<organism evidence="12 13">
    <name type="scientific">Arundinibacter roseus</name>
    <dbReference type="NCBI Taxonomy" id="2070510"/>
    <lineage>
        <taxon>Bacteria</taxon>
        <taxon>Pseudomonadati</taxon>
        <taxon>Bacteroidota</taxon>
        <taxon>Cytophagia</taxon>
        <taxon>Cytophagales</taxon>
        <taxon>Spirosomataceae</taxon>
        <taxon>Arundinibacter</taxon>
    </lineage>
</organism>
<evidence type="ECO:0000256" key="4">
    <source>
        <dbReference type="ARBA" id="ARBA00022679"/>
    </source>
</evidence>
<dbReference type="EMBL" id="SMJU01000021">
    <property type="protein sequence ID" value="TDB59152.1"/>
    <property type="molecule type" value="Genomic_DNA"/>
</dbReference>
<evidence type="ECO:0000256" key="9">
    <source>
        <dbReference type="HAMAP-Rule" id="MF_00061"/>
    </source>
</evidence>
<evidence type="ECO:0000259" key="10">
    <source>
        <dbReference type="Pfam" id="PF00288"/>
    </source>
</evidence>
<dbReference type="GO" id="GO:0050515">
    <property type="term" value="F:4-(cytidine 5'-diphospho)-2-C-methyl-D-erythritol kinase activity"/>
    <property type="evidence" value="ECO:0007669"/>
    <property type="project" value="UniProtKB-UniRule"/>
</dbReference>
<keyword evidence="7 9" id="KW-0067">ATP-binding</keyword>
<dbReference type="EC" id="2.7.1.148" evidence="2 9"/>
<comment type="catalytic activity">
    <reaction evidence="9">
        <text>4-CDP-2-C-methyl-D-erythritol + ATP = 4-CDP-2-C-methyl-D-erythritol 2-phosphate + ADP + H(+)</text>
        <dbReference type="Rhea" id="RHEA:18437"/>
        <dbReference type="ChEBI" id="CHEBI:15378"/>
        <dbReference type="ChEBI" id="CHEBI:30616"/>
        <dbReference type="ChEBI" id="CHEBI:57823"/>
        <dbReference type="ChEBI" id="CHEBI:57919"/>
        <dbReference type="ChEBI" id="CHEBI:456216"/>
        <dbReference type="EC" id="2.7.1.148"/>
    </reaction>
</comment>
<comment type="pathway">
    <text evidence="9">Isoprenoid biosynthesis; isopentenyl diphosphate biosynthesis via DXP pathway; isopentenyl diphosphate from 1-deoxy-D-xylulose 5-phosphate: step 3/6.</text>
</comment>
<name>A0A4R4JYA7_9BACT</name>
<feature type="active site" evidence="9">
    <location>
        <position position="132"/>
    </location>
</feature>